<sequence>MPLDAETRTLAERAAALDARLEGAAAEEILAAALAEEALAPLALVSSFGAESVVLLHMVSRLEPSLPVLFLDTEMLFAETLAYQRRLAEELGLKDVRRITPDRAEVLRRDPDGILHLSDPDGCCTLRKTEPLAAALEGFAAWITGRKRYQGGARRALPVVEAETGTGRLKINPLARWSAEEVRGYMDAHELPRHPLVSLGYRSIGCAPCTQPTSDDEDPRAGRWPGRAKTECGIHFIGGRAVRGPGPDGAAARG</sequence>
<gene>
    <name evidence="4" type="primary">cysH</name>
    <name evidence="6" type="ORF">SAMN05216257_10568</name>
</gene>
<evidence type="ECO:0000256" key="1">
    <source>
        <dbReference type="ARBA" id="ARBA00009732"/>
    </source>
</evidence>
<evidence type="ECO:0000256" key="4">
    <source>
        <dbReference type="HAMAP-Rule" id="MF_00063"/>
    </source>
</evidence>
<keyword evidence="4" id="KW-0408">Iron</keyword>
<keyword evidence="4" id="KW-0479">Metal-binding</keyword>
<dbReference type="PANTHER" id="PTHR46509">
    <property type="entry name" value="PHOSPHOADENOSINE PHOSPHOSULFATE REDUCTASE"/>
    <property type="match status" value="1"/>
</dbReference>
<evidence type="ECO:0000259" key="5">
    <source>
        <dbReference type="Pfam" id="PF01507"/>
    </source>
</evidence>
<dbReference type="Gene3D" id="3.40.50.620">
    <property type="entry name" value="HUPs"/>
    <property type="match status" value="1"/>
</dbReference>
<dbReference type="AlphaFoldDB" id="A0A1G9F775"/>
<dbReference type="Pfam" id="PF01507">
    <property type="entry name" value="PAPS_reduct"/>
    <property type="match status" value="1"/>
</dbReference>
<dbReference type="EC" id="1.8.4.10" evidence="4"/>
<dbReference type="InterPro" id="IPR004511">
    <property type="entry name" value="PAPS/APS_Rdtase"/>
</dbReference>
<dbReference type="HAMAP" id="MF_00063">
    <property type="entry name" value="CysH"/>
    <property type="match status" value="1"/>
</dbReference>
<keyword evidence="2 4" id="KW-0560">Oxidoreductase</keyword>
<dbReference type="NCBIfam" id="NF002537">
    <property type="entry name" value="PRK02090.1"/>
    <property type="match status" value="1"/>
</dbReference>
<feature type="active site" description="Nucleophile; cysteine thiosulfonate intermediate" evidence="4">
    <location>
        <position position="232"/>
    </location>
</feature>
<dbReference type="SUPFAM" id="SSF52402">
    <property type="entry name" value="Adenine nucleotide alpha hydrolases-like"/>
    <property type="match status" value="1"/>
</dbReference>
<keyword evidence="7" id="KW-1185">Reference proteome</keyword>
<comment type="subcellular location">
    <subcellularLocation>
        <location evidence="4">Cytoplasm</location>
    </subcellularLocation>
</comment>
<dbReference type="PIRSF" id="PIRSF000857">
    <property type="entry name" value="PAPS_reductase"/>
    <property type="match status" value="1"/>
</dbReference>
<protein>
    <recommendedName>
        <fullName evidence="4">Adenosine 5'-phosphosulfate reductase</fullName>
        <shortName evidence="4">APS reductase</shortName>
        <ecNumber evidence="4">1.8.4.10</ecNumber>
    </recommendedName>
    <alternativeName>
        <fullName evidence="4">5'-adenylylsulfate reductase</fullName>
    </alternativeName>
    <alternativeName>
        <fullName evidence="4">Thioredoxin-dependent 5'-adenylylsulfate reductase</fullName>
    </alternativeName>
</protein>
<keyword evidence="4" id="KW-0963">Cytoplasm</keyword>
<evidence type="ECO:0000313" key="7">
    <source>
        <dbReference type="Proteomes" id="UP000199328"/>
    </source>
</evidence>
<dbReference type="InterPro" id="IPR014729">
    <property type="entry name" value="Rossmann-like_a/b/a_fold"/>
</dbReference>
<dbReference type="InterPro" id="IPR002500">
    <property type="entry name" value="PAPS_reduct_dom"/>
</dbReference>
<comment type="similarity">
    <text evidence="1 4">Belongs to the PAPS reductase family. CysH subfamily.</text>
</comment>
<feature type="binding site" evidence="4">
    <location>
        <position position="124"/>
    </location>
    <ligand>
        <name>[4Fe-4S] cluster</name>
        <dbReference type="ChEBI" id="CHEBI:49883"/>
    </ligand>
</feature>
<dbReference type="NCBIfam" id="TIGR00434">
    <property type="entry name" value="cysH"/>
    <property type="match status" value="1"/>
</dbReference>
<accession>A0A1G9F775</accession>
<comment type="catalytic activity">
    <reaction evidence="4">
        <text>[thioredoxin]-disulfide + sulfite + AMP + 2 H(+) = adenosine 5'-phosphosulfate + [thioredoxin]-dithiol</text>
        <dbReference type="Rhea" id="RHEA:21976"/>
        <dbReference type="Rhea" id="RHEA-COMP:10698"/>
        <dbReference type="Rhea" id="RHEA-COMP:10700"/>
        <dbReference type="ChEBI" id="CHEBI:15378"/>
        <dbReference type="ChEBI" id="CHEBI:17359"/>
        <dbReference type="ChEBI" id="CHEBI:29950"/>
        <dbReference type="ChEBI" id="CHEBI:50058"/>
        <dbReference type="ChEBI" id="CHEBI:58243"/>
        <dbReference type="ChEBI" id="CHEBI:456215"/>
        <dbReference type="EC" id="1.8.4.10"/>
    </reaction>
</comment>
<dbReference type="InterPro" id="IPR006162">
    <property type="entry name" value="Ppantetheine_attach_site"/>
</dbReference>
<proteinExistence type="inferred from homology"/>
<comment type="cofactor">
    <cofactor evidence="4">
        <name>[4Fe-4S] cluster</name>
        <dbReference type="ChEBI" id="CHEBI:49883"/>
    </cofactor>
    <text evidence="4">Binds 1 [4Fe-4S] cluster per subunit.</text>
</comment>
<dbReference type="EMBL" id="FNFV01000005">
    <property type="protein sequence ID" value="SDK84195.1"/>
    <property type="molecule type" value="Genomic_DNA"/>
</dbReference>
<dbReference type="GO" id="GO:0051539">
    <property type="term" value="F:4 iron, 4 sulfur cluster binding"/>
    <property type="evidence" value="ECO:0007669"/>
    <property type="project" value="UniProtKB-UniRule"/>
</dbReference>
<feature type="domain" description="Phosphoadenosine phosphosulphate reductase" evidence="5">
    <location>
        <begin position="42"/>
        <end position="212"/>
    </location>
</feature>
<dbReference type="OrthoDB" id="9794018at2"/>
<dbReference type="GO" id="GO:0043866">
    <property type="term" value="F:adenylyl-sulfate reductase (thioredoxin) activity"/>
    <property type="evidence" value="ECO:0007669"/>
    <property type="project" value="UniProtKB-EC"/>
</dbReference>
<organism evidence="6 7">
    <name type="scientific">Meinhardsimonia xiamenensis</name>
    <dbReference type="NCBI Taxonomy" id="990712"/>
    <lineage>
        <taxon>Bacteria</taxon>
        <taxon>Pseudomonadati</taxon>
        <taxon>Pseudomonadota</taxon>
        <taxon>Alphaproteobacteria</taxon>
        <taxon>Rhodobacterales</taxon>
        <taxon>Paracoccaceae</taxon>
        <taxon>Meinhardsimonia</taxon>
    </lineage>
</organism>
<comment type="function">
    <text evidence="4">Catalyzes the formation of sulfite from adenosine 5'-phosphosulfate (APS) using thioredoxin as an electron donor.</text>
</comment>
<dbReference type="GO" id="GO:0046872">
    <property type="term" value="F:metal ion binding"/>
    <property type="evidence" value="ECO:0007669"/>
    <property type="project" value="UniProtKB-KW"/>
</dbReference>
<dbReference type="RefSeq" id="WP_092500674.1">
    <property type="nucleotide sequence ID" value="NZ_FNFV01000005.1"/>
</dbReference>
<evidence type="ECO:0000313" key="6">
    <source>
        <dbReference type="EMBL" id="SDK84195.1"/>
    </source>
</evidence>
<evidence type="ECO:0000256" key="2">
    <source>
        <dbReference type="ARBA" id="ARBA00023002"/>
    </source>
</evidence>
<evidence type="ECO:0000256" key="3">
    <source>
        <dbReference type="ARBA" id="ARBA00024327"/>
    </source>
</evidence>
<feature type="binding site" evidence="4">
    <location>
        <position position="206"/>
    </location>
    <ligand>
        <name>[4Fe-4S] cluster</name>
        <dbReference type="ChEBI" id="CHEBI:49883"/>
    </ligand>
</feature>
<feature type="binding site" evidence="4">
    <location>
        <position position="209"/>
    </location>
    <ligand>
        <name>[4Fe-4S] cluster</name>
        <dbReference type="ChEBI" id="CHEBI:49883"/>
    </ligand>
</feature>
<keyword evidence="4" id="KW-0411">Iron-sulfur</keyword>
<dbReference type="GO" id="GO:0004604">
    <property type="term" value="F:phosphoadenylyl-sulfate reductase (thioredoxin) activity"/>
    <property type="evidence" value="ECO:0007669"/>
    <property type="project" value="UniProtKB-UniRule"/>
</dbReference>
<feature type="binding site" evidence="4">
    <location>
        <position position="123"/>
    </location>
    <ligand>
        <name>[4Fe-4S] cluster</name>
        <dbReference type="ChEBI" id="CHEBI:49883"/>
    </ligand>
</feature>
<reference evidence="7" key="1">
    <citation type="submission" date="2016-10" db="EMBL/GenBank/DDBJ databases">
        <authorList>
            <person name="Varghese N."/>
            <person name="Submissions S."/>
        </authorList>
    </citation>
    <scope>NUCLEOTIDE SEQUENCE [LARGE SCALE GENOMIC DNA]</scope>
    <source>
        <strain evidence="7">CGMCC 1.10789</strain>
    </source>
</reference>
<name>A0A1G9F775_9RHOB</name>
<dbReference type="STRING" id="990712.SAMN05216257_10568"/>
<dbReference type="PROSITE" id="PS00012">
    <property type="entry name" value="PHOSPHOPANTETHEINE"/>
    <property type="match status" value="1"/>
</dbReference>
<dbReference type="GO" id="GO:0070814">
    <property type="term" value="P:hydrogen sulfide biosynthetic process"/>
    <property type="evidence" value="ECO:0007669"/>
    <property type="project" value="UniProtKB-UniRule"/>
</dbReference>
<dbReference type="PANTHER" id="PTHR46509:SF1">
    <property type="entry name" value="PHOSPHOADENOSINE PHOSPHOSULFATE REDUCTASE"/>
    <property type="match status" value="1"/>
</dbReference>
<dbReference type="GO" id="GO:0005737">
    <property type="term" value="C:cytoplasm"/>
    <property type="evidence" value="ECO:0007669"/>
    <property type="project" value="UniProtKB-SubCell"/>
</dbReference>
<comment type="pathway">
    <text evidence="3 4">Sulfur metabolism; hydrogen sulfide biosynthesis; sulfite from sulfate.</text>
</comment>
<dbReference type="Proteomes" id="UP000199328">
    <property type="component" value="Unassembled WGS sequence"/>
</dbReference>
<dbReference type="GO" id="GO:0019379">
    <property type="term" value="P:sulfate assimilation, phosphoadenylyl sulfate reduction by phosphoadenylyl-sulfate reductase (thioredoxin)"/>
    <property type="evidence" value="ECO:0007669"/>
    <property type="project" value="UniProtKB-UniRule"/>
</dbReference>